<dbReference type="GO" id="GO:0004601">
    <property type="term" value="F:peroxidase activity"/>
    <property type="evidence" value="ECO:0007669"/>
    <property type="project" value="UniProtKB-KW"/>
</dbReference>
<evidence type="ECO:0000313" key="3">
    <source>
        <dbReference type="EnsemblMetazoa" id="MESCA005855-PA"/>
    </source>
</evidence>
<keyword evidence="4" id="KW-1185">Reference proteome</keyword>
<dbReference type="SUPFAM" id="SSF48113">
    <property type="entry name" value="Heme-dependent peroxidases"/>
    <property type="match status" value="1"/>
</dbReference>
<evidence type="ECO:0000313" key="4">
    <source>
        <dbReference type="Proteomes" id="UP000015102"/>
    </source>
</evidence>
<evidence type="ECO:0000256" key="2">
    <source>
        <dbReference type="PIRSR" id="PIRSR619791-2"/>
    </source>
</evidence>
<reference evidence="4" key="1">
    <citation type="submission" date="2013-02" db="EMBL/GenBank/DDBJ databases">
        <authorList>
            <person name="Hughes D."/>
        </authorList>
    </citation>
    <scope>NUCLEOTIDE SEQUENCE</scope>
    <source>
        <strain>Durham</strain>
        <strain evidence="4">NC isolate 2 -- Noor lab</strain>
    </source>
</reference>
<feature type="binding site" description="axial binding residue" evidence="2">
    <location>
        <position position="218"/>
    </location>
    <ligand>
        <name>heme b</name>
        <dbReference type="ChEBI" id="CHEBI:60344"/>
    </ligand>
    <ligandPart>
        <name>Fe</name>
        <dbReference type="ChEBI" id="CHEBI:18248"/>
    </ligandPart>
</feature>
<dbReference type="HOGENOM" id="CLU_928163_0_0_1"/>
<keyword evidence="1" id="KW-0560">Oxidoreductase</keyword>
<dbReference type="GO" id="GO:0046872">
    <property type="term" value="F:metal ion binding"/>
    <property type="evidence" value="ECO:0007669"/>
    <property type="project" value="UniProtKB-KW"/>
</dbReference>
<dbReference type="Gene3D" id="1.10.640.10">
    <property type="entry name" value="Haem peroxidase domain superfamily, animal type"/>
    <property type="match status" value="1"/>
</dbReference>
<dbReference type="InterPro" id="IPR019791">
    <property type="entry name" value="Haem_peroxidase_animal"/>
</dbReference>
<keyword evidence="2" id="KW-0349">Heme</keyword>
<dbReference type="PANTHER" id="PTHR11475">
    <property type="entry name" value="OXIDASE/PEROXIDASE"/>
    <property type="match status" value="1"/>
</dbReference>
<dbReference type="GO" id="GO:0006979">
    <property type="term" value="P:response to oxidative stress"/>
    <property type="evidence" value="ECO:0007669"/>
    <property type="project" value="InterPro"/>
</dbReference>
<accession>T1GQF0</accession>
<dbReference type="EMBL" id="CAQQ02185279">
    <property type="status" value="NOT_ANNOTATED_CDS"/>
    <property type="molecule type" value="Genomic_DNA"/>
</dbReference>
<evidence type="ECO:0008006" key="5">
    <source>
        <dbReference type="Google" id="ProtNLM"/>
    </source>
</evidence>
<proteinExistence type="predicted"/>
<evidence type="ECO:0000256" key="1">
    <source>
        <dbReference type="ARBA" id="ARBA00022559"/>
    </source>
</evidence>
<dbReference type="InterPro" id="IPR010255">
    <property type="entry name" value="Haem_peroxidase_sf"/>
</dbReference>
<keyword evidence="1" id="KW-0575">Peroxidase</keyword>
<dbReference type="Pfam" id="PF03098">
    <property type="entry name" value="An_peroxidase"/>
    <property type="match status" value="1"/>
</dbReference>
<dbReference type="OMA" id="CERNICY"/>
<sequence>MGMRCCSEDYQHALPNTQSHHSCLPFEIPPGDRYFMQMNPQPRCHNFIRTQPIFHDNCTVSAAEQVNMPSHFIDLSVIYPLTMEKLKSLRMFSGGLFKLDEKMIMVKMENCEANCFFAGDFRAAGFASLAVVHSIFMRLHNMLAMQLAKVNPQWNDDMLFFEARKITIGMYQHIVYNEYIPSMLGQTSFAVAGDGDYDKNMDPRTLNEFSNTAFRYLHIYTPDVINLYNDKMQVTMSSAISNVM</sequence>
<dbReference type="STRING" id="36166.T1GQF0"/>
<reference evidence="3" key="2">
    <citation type="submission" date="2015-06" db="UniProtKB">
        <authorList>
            <consortium name="EnsemblMetazoa"/>
        </authorList>
    </citation>
    <scope>IDENTIFICATION</scope>
</reference>
<dbReference type="PRINTS" id="PR00457">
    <property type="entry name" value="ANPEROXIDASE"/>
</dbReference>
<protein>
    <recommendedName>
        <fullName evidence="5">Heme peroxidase</fullName>
    </recommendedName>
</protein>
<dbReference type="PROSITE" id="PS50292">
    <property type="entry name" value="PEROXIDASE_3"/>
    <property type="match status" value="1"/>
</dbReference>
<dbReference type="EnsemblMetazoa" id="MESCA005855-RA">
    <property type="protein sequence ID" value="MESCA005855-PA"/>
    <property type="gene ID" value="MESCA005855"/>
</dbReference>
<dbReference type="PANTHER" id="PTHR11475:SF125">
    <property type="entry name" value="GH11385P"/>
    <property type="match status" value="1"/>
</dbReference>
<dbReference type="Proteomes" id="UP000015102">
    <property type="component" value="Unassembled WGS sequence"/>
</dbReference>
<dbReference type="InterPro" id="IPR037120">
    <property type="entry name" value="Haem_peroxidase_sf_animal"/>
</dbReference>
<organism evidence="3 4">
    <name type="scientific">Megaselia scalaris</name>
    <name type="common">Humpbacked fly</name>
    <name type="synonym">Phora scalaris</name>
    <dbReference type="NCBI Taxonomy" id="36166"/>
    <lineage>
        <taxon>Eukaryota</taxon>
        <taxon>Metazoa</taxon>
        <taxon>Ecdysozoa</taxon>
        <taxon>Arthropoda</taxon>
        <taxon>Hexapoda</taxon>
        <taxon>Insecta</taxon>
        <taxon>Pterygota</taxon>
        <taxon>Neoptera</taxon>
        <taxon>Endopterygota</taxon>
        <taxon>Diptera</taxon>
        <taxon>Brachycera</taxon>
        <taxon>Muscomorpha</taxon>
        <taxon>Platypezoidea</taxon>
        <taxon>Phoridae</taxon>
        <taxon>Megaseliini</taxon>
        <taxon>Megaselia</taxon>
    </lineage>
</organism>
<keyword evidence="2" id="KW-0408">Iron</keyword>
<dbReference type="AlphaFoldDB" id="T1GQF0"/>
<name>T1GQF0_MEGSC</name>
<keyword evidence="2" id="KW-0479">Metal-binding</keyword>
<dbReference type="GO" id="GO:0020037">
    <property type="term" value="F:heme binding"/>
    <property type="evidence" value="ECO:0007669"/>
    <property type="project" value="InterPro"/>
</dbReference>